<accession>A0A822GD94</accession>
<dbReference type="AlphaFoldDB" id="A0A822GD94"/>
<organism evidence="1 2">
    <name type="scientific">Rotaria socialis</name>
    <dbReference type="NCBI Taxonomy" id="392032"/>
    <lineage>
        <taxon>Eukaryota</taxon>
        <taxon>Metazoa</taxon>
        <taxon>Spiralia</taxon>
        <taxon>Gnathifera</taxon>
        <taxon>Rotifera</taxon>
        <taxon>Eurotatoria</taxon>
        <taxon>Bdelloidea</taxon>
        <taxon>Philodinida</taxon>
        <taxon>Philodinidae</taxon>
        <taxon>Rotaria</taxon>
    </lineage>
</organism>
<reference evidence="1" key="1">
    <citation type="submission" date="2021-02" db="EMBL/GenBank/DDBJ databases">
        <authorList>
            <person name="Nowell W R."/>
        </authorList>
    </citation>
    <scope>NUCLEOTIDE SEQUENCE</scope>
</reference>
<protein>
    <submittedName>
        <fullName evidence="1">Uncharacterized protein</fullName>
    </submittedName>
</protein>
<evidence type="ECO:0000313" key="2">
    <source>
        <dbReference type="Proteomes" id="UP000663848"/>
    </source>
</evidence>
<sequence>SCVQIVCEKMKETWDAKQLVPYIAGPYNQPKAGVENVRSMKYKVRKF</sequence>
<feature type="non-terminal residue" evidence="1">
    <location>
        <position position="1"/>
    </location>
</feature>
<dbReference type="EMBL" id="CAJOBR010092589">
    <property type="protein sequence ID" value="CAF5142978.1"/>
    <property type="molecule type" value="Genomic_DNA"/>
</dbReference>
<evidence type="ECO:0000313" key="1">
    <source>
        <dbReference type="EMBL" id="CAF5142978.1"/>
    </source>
</evidence>
<dbReference type="Proteomes" id="UP000663848">
    <property type="component" value="Unassembled WGS sequence"/>
</dbReference>
<proteinExistence type="predicted"/>
<gene>
    <name evidence="1" type="ORF">QYT958_LOCUS47879</name>
</gene>
<name>A0A822GD94_9BILA</name>
<comment type="caution">
    <text evidence="1">The sequence shown here is derived from an EMBL/GenBank/DDBJ whole genome shotgun (WGS) entry which is preliminary data.</text>
</comment>